<dbReference type="PROSITE" id="PS50885">
    <property type="entry name" value="HAMP"/>
    <property type="match status" value="1"/>
</dbReference>
<evidence type="ECO:0000256" key="12">
    <source>
        <dbReference type="SAM" id="Phobius"/>
    </source>
</evidence>
<dbReference type="Pfam" id="PF00672">
    <property type="entry name" value="HAMP"/>
    <property type="match status" value="1"/>
</dbReference>
<dbReference type="InterPro" id="IPR010559">
    <property type="entry name" value="Sig_transdc_His_kin_internal"/>
</dbReference>
<evidence type="ECO:0000256" key="2">
    <source>
        <dbReference type="ARBA" id="ARBA00004651"/>
    </source>
</evidence>
<feature type="domain" description="HAMP" evidence="14">
    <location>
        <begin position="348"/>
        <end position="400"/>
    </location>
</feature>
<feature type="transmembrane region" description="Helical" evidence="12">
    <location>
        <begin position="20"/>
        <end position="39"/>
    </location>
</feature>
<evidence type="ECO:0000256" key="1">
    <source>
        <dbReference type="ARBA" id="ARBA00000085"/>
    </source>
</evidence>
<dbReference type="GO" id="GO:0016301">
    <property type="term" value="F:kinase activity"/>
    <property type="evidence" value="ECO:0007669"/>
    <property type="project" value="UniProtKB-KW"/>
</dbReference>
<dbReference type="Gene3D" id="6.10.340.10">
    <property type="match status" value="1"/>
</dbReference>
<dbReference type="Proteomes" id="UP001161691">
    <property type="component" value="Unassembled WGS sequence"/>
</dbReference>
<evidence type="ECO:0000313" key="16">
    <source>
        <dbReference type="Proteomes" id="UP001161691"/>
    </source>
</evidence>
<comment type="subcellular location">
    <subcellularLocation>
        <location evidence="2">Cell membrane</location>
        <topology evidence="2">Multi-pass membrane protein</topology>
    </subcellularLocation>
</comment>
<dbReference type="EMBL" id="JAGRPV010000001">
    <property type="protein sequence ID" value="MDI4645598.1"/>
    <property type="molecule type" value="Genomic_DNA"/>
</dbReference>
<dbReference type="InterPro" id="IPR003660">
    <property type="entry name" value="HAMP_dom"/>
</dbReference>
<evidence type="ECO:0000256" key="4">
    <source>
        <dbReference type="ARBA" id="ARBA00022475"/>
    </source>
</evidence>
<protein>
    <recommendedName>
        <fullName evidence="3">histidine kinase</fullName>
        <ecNumber evidence="3">2.7.13.3</ecNumber>
    </recommendedName>
</protein>
<evidence type="ECO:0000256" key="8">
    <source>
        <dbReference type="ARBA" id="ARBA00022777"/>
    </source>
</evidence>
<keyword evidence="11 12" id="KW-0472">Membrane</keyword>
<evidence type="ECO:0000256" key="6">
    <source>
        <dbReference type="ARBA" id="ARBA00022679"/>
    </source>
</evidence>
<keyword evidence="16" id="KW-1185">Reference proteome</keyword>
<keyword evidence="12" id="KW-0812">Transmembrane</keyword>
<dbReference type="SUPFAM" id="SSF158472">
    <property type="entry name" value="HAMP domain-like"/>
    <property type="match status" value="1"/>
</dbReference>
<dbReference type="SMART" id="SM00387">
    <property type="entry name" value="HATPase_c"/>
    <property type="match status" value="1"/>
</dbReference>
<accession>A0ABT6TFH9</accession>
<proteinExistence type="predicted"/>
<keyword evidence="7" id="KW-0547">Nucleotide-binding</keyword>
<keyword evidence="8 15" id="KW-0418">Kinase</keyword>
<dbReference type="Gene3D" id="3.30.565.10">
    <property type="entry name" value="Histidine kinase-like ATPase, C-terminal domain"/>
    <property type="match status" value="1"/>
</dbReference>
<dbReference type="PANTHER" id="PTHR34220:SF7">
    <property type="entry name" value="SENSOR HISTIDINE KINASE YPDA"/>
    <property type="match status" value="1"/>
</dbReference>
<comment type="catalytic activity">
    <reaction evidence="1">
        <text>ATP + protein L-histidine = ADP + protein N-phospho-L-histidine.</text>
        <dbReference type="EC" id="2.7.13.3"/>
    </reaction>
</comment>
<name>A0ABT6TFH9_9BACL</name>
<organism evidence="15 16">
    <name type="scientific">Cohnella hashimotonis</name>
    <dbReference type="NCBI Taxonomy" id="2826895"/>
    <lineage>
        <taxon>Bacteria</taxon>
        <taxon>Bacillati</taxon>
        <taxon>Bacillota</taxon>
        <taxon>Bacilli</taxon>
        <taxon>Bacillales</taxon>
        <taxon>Paenibacillaceae</taxon>
        <taxon>Cohnella</taxon>
    </lineage>
</organism>
<dbReference type="Pfam" id="PF02518">
    <property type="entry name" value="HATPase_c"/>
    <property type="match status" value="1"/>
</dbReference>
<dbReference type="InterPro" id="IPR004358">
    <property type="entry name" value="Sig_transdc_His_kin-like_C"/>
</dbReference>
<dbReference type="InterPro" id="IPR003594">
    <property type="entry name" value="HATPase_dom"/>
</dbReference>
<keyword evidence="5" id="KW-0597">Phosphoprotein</keyword>
<dbReference type="SUPFAM" id="SSF55874">
    <property type="entry name" value="ATPase domain of HSP90 chaperone/DNA topoisomerase II/histidine kinase"/>
    <property type="match status" value="1"/>
</dbReference>
<evidence type="ECO:0000313" key="15">
    <source>
        <dbReference type="EMBL" id="MDI4645598.1"/>
    </source>
</evidence>
<dbReference type="EC" id="2.7.13.3" evidence="3"/>
<keyword evidence="4" id="KW-1003">Cell membrane</keyword>
<reference evidence="15" key="1">
    <citation type="submission" date="2023-04" db="EMBL/GenBank/DDBJ databases">
        <title>Comparative genomic analysis of Cohnella hashimotonis sp. nov., isolated from the International Space Station.</title>
        <authorList>
            <person name="Venkateswaran K."/>
            <person name="Simpson A."/>
        </authorList>
    </citation>
    <scope>NUCLEOTIDE SEQUENCE</scope>
    <source>
        <strain evidence="15">F6_2S_P_1</strain>
    </source>
</reference>
<dbReference type="PANTHER" id="PTHR34220">
    <property type="entry name" value="SENSOR HISTIDINE KINASE YPDA"/>
    <property type="match status" value="1"/>
</dbReference>
<comment type="caution">
    <text evidence="15">The sequence shown here is derived from an EMBL/GenBank/DDBJ whole genome shotgun (WGS) entry which is preliminary data.</text>
</comment>
<dbReference type="InterPro" id="IPR050640">
    <property type="entry name" value="Bact_2-comp_sensor_kinase"/>
</dbReference>
<keyword evidence="10" id="KW-0902">Two-component regulatory system</keyword>
<gene>
    <name evidence="15" type="ORF">KB449_11525</name>
</gene>
<evidence type="ECO:0000256" key="10">
    <source>
        <dbReference type="ARBA" id="ARBA00023012"/>
    </source>
</evidence>
<evidence type="ECO:0000256" key="11">
    <source>
        <dbReference type="ARBA" id="ARBA00023136"/>
    </source>
</evidence>
<keyword evidence="9" id="KW-0067">ATP-binding</keyword>
<evidence type="ECO:0000256" key="9">
    <source>
        <dbReference type="ARBA" id="ARBA00022840"/>
    </source>
</evidence>
<evidence type="ECO:0000259" key="13">
    <source>
        <dbReference type="PROSITE" id="PS50109"/>
    </source>
</evidence>
<dbReference type="RefSeq" id="WP_282908509.1">
    <property type="nucleotide sequence ID" value="NZ_JAGRPV010000001.1"/>
</dbReference>
<dbReference type="PROSITE" id="PS50109">
    <property type="entry name" value="HIS_KIN"/>
    <property type="match status" value="1"/>
</dbReference>
<dbReference type="CDD" id="cd06225">
    <property type="entry name" value="HAMP"/>
    <property type="match status" value="1"/>
</dbReference>
<dbReference type="InterPro" id="IPR005467">
    <property type="entry name" value="His_kinase_dom"/>
</dbReference>
<dbReference type="Pfam" id="PF06580">
    <property type="entry name" value="His_kinase"/>
    <property type="match status" value="1"/>
</dbReference>
<evidence type="ECO:0000259" key="14">
    <source>
        <dbReference type="PROSITE" id="PS50885"/>
    </source>
</evidence>
<evidence type="ECO:0000256" key="5">
    <source>
        <dbReference type="ARBA" id="ARBA00022553"/>
    </source>
</evidence>
<feature type="domain" description="Histidine kinase" evidence="13">
    <location>
        <begin position="507"/>
        <end position="608"/>
    </location>
</feature>
<dbReference type="InterPro" id="IPR036890">
    <property type="entry name" value="HATPase_C_sf"/>
</dbReference>
<keyword evidence="6" id="KW-0808">Transferase</keyword>
<dbReference type="PRINTS" id="PR00344">
    <property type="entry name" value="BCTRLSENSOR"/>
</dbReference>
<dbReference type="SMART" id="SM00304">
    <property type="entry name" value="HAMP"/>
    <property type="match status" value="1"/>
</dbReference>
<keyword evidence="12" id="KW-1133">Transmembrane helix</keyword>
<sequence length="610" mass="68578">MRTRMPLRVHDISIKHKMMFSYGLLVLVSIVALGAAYYASMQKYVYEQASESYRQTLSQVVLNTEYKLNNYDQLLNQYVSDSKFVGAVSFAFTSPGDYSYAYLNTISRYFEIGKQDNNIESIILYKNNQTLPESGDVLIDIDYILRTAWYEEYFAHTESYTINDYIALSKRKFWIVTDEVNKPDYGLSGANGGLTGEKRVAIIKPVIYNFEKLSGIFELFVRYDRIFGDFAAAGTEPDDYMLVANDKWQTVYASLGAEVPGTDALRAALAQKAAAYTAGPTAGKFRMKLDGADKMVLYERGGDSGWLYVRVLSYDRLFAGAKTVRQFTIVVGALCLLISLLLALALARMIARRLSVLSGQMKSVEDLTLDVKVDIDGRDEIGALARSYNRMIRKIRELVEQLTASQQTQRESELKALQTQINPHFLYNTLATINWMAMGGQHAKIIGMVNHLATFYRLSLNKGLPLLPVKEEIRHLQAYTEIQKIRLEERIHFIYEVGAGIESCLTLKLILQPFVENAILHGAERKAGTTAIAIRAYRADEELLFEIEDDGVGMSAPPAADFFPFGNGYGIRNVHERIRLHYGQAYGVSIESAEGAGTKVTIRIPIVSEE</sequence>
<evidence type="ECO:0000256" key="3">
    <source>
        <dbReference type="ARBA" id="ARBA00012438"/>
    </source>
</evidence>
<evidence type="ECO:0000256" key="7">
    <source>
        <dbReference type="ARBA" id="ARBA00022741"/>
    </source>
</evidence>
<feature type="transmembrane region" description="Helical" evidence="12">
    <location>
        <begin position="327"/>
        <end position="351"/>
    </location>
</feature>